<dbReference type="Gramene" id="ERM98616">
    <property type="protein sequence ID" value="ERM98616"/>
    <property type="gene ID" value="AMTR_s00109p00081690"/>
</dbReference>
<sequence>MAGLSKDVLLKPYGEDGIEIEIMRIHNLSGPPSSALKRSPEKIWSQRMVNLGLEGAEKDLGTRA</sequence>
<reference evidence="2" key="1">
    <citation type="journal article" date="2013" name="Science">
        <title>The Amborella genome and the evolution of flowering plants.</title>
        <authorList>
            <consortium name="Amborella Genome Project"/>
        </authorList>
    </citation>
    <scope>NUCLEOTIDE SEQUENCE [LARGE SCALE GENOMIC DNA]</scope>
</reference>
<dbReference type="AlphaFoldDB" id="W1NPI9"/>
<gene>
    <name evidence="1" type="ORF">AMTR_s00109p00081690</name>
</gene>
<dbReference type="EMBL" id="KI395307">
    <property type="protein sequence ID" value="ERM98616.1"/>
    <property type="molecule type" value="Genomic_DNA"/>
</dbReference>
<dbReference type="HOGENOM" id="CLU_2870602_0_0_1"/>
<evidence type="ECO:0000313" key="2">
    <source>
        <dbReference type="Proteomes" id="UP000017836"/>
    </source>
</evidence>
<organism evidence="1 2">
    <name type="scientific">Amborella trichopoda</name>
    <dbReference type="NCBI Taxonomy" id="13333"/>
    <lineage>
        <taxon>Eukaryota</taxon>
        <taxon>Viridiplantae</taxon>
        <taxon>Streptophyta</taxon>
        <taxon>Embryophyta</taxon>
        <taxon>Tracheophyta</taxon>
        <taxon>Spermatophyta</taxon>
        <taxon>Magnoliopsida</taxon>
        <taxon>Amborellales</taxon>
        <taxon>Amborellaceae</taxon>
        <taxon>Amborella</taxon>
    </lineage>
</organism>
<protein>
    <submittedName>
        <fullName evidence="1">Uncharacterized protein</fullName>
    </submittedName>
</protein>
<dbReference type="Proteomes" id="UP000017836">
    <property type="component" value="Unassembled WGS sequence"/>
</dbReference>
<name>W1NPI9_AMBTC</name>
<proteinExistence type="predicted"/>
<accession>W1NPI9</accession>
<evidence type="ECO:0000313" key="1">
    <source>
        <dbReference type="EMBL" id="ERM98616.1"/>
    </source>
</evidence>
<keyword evidence="2" id="KW-1185">Reference proteome</keyword>